<dbReference type="AlphaFoldDB" id="C0QHB6"/>
<feature type="transmembrane region" description="Helical" evidence="6">
    <location>
        <begin position="110"/>
        <end position="132"/>
    </location>
</feature>
<evidence type="ECO:0000256" key="4">
    <source>
        <dbReference type="ARBA" id="ARBA00022989"/>
    </source>
</evidence>
<dbReference type="GO" id="GO:0005886">
    <property type="term" value="C:plasma membrane"/>
    <property type="evidence" value="ECO:0007669"/>
    <property type="project" value="UniProtKB-ARBA"/>
</dbReference>
<dbReference type="eggNOG" id="COG0619">
    <property type="taxonomic scope" value="Bacteria"/>
</dbReference>
<sequence length="261" mass="29246">MRPRTSFPTLFIDGNSWLHQTHPFNKLGYMLLTGVSVYLLPGGWLTNVALLLINLGFSLSAGIFKTSWKVVWKTMLPLAFFMVLIHGVLYPENHTILLDLQWFNFYQEGLVFAVNTILRLVILLTASLLFVLTTHPADLISTLSQTAGSPTLAYLIGSPLLLLPAMGERIVAIQSAQRSRGLDTEGNLLKRFLGLPPLFIPLVIGSLMEVEQRSVALELRGFKSKNPKTHVRTISDSMLQRRMRWLMLILTICIIIYGVVG</sequence>
<dbReference type="Pfam" id="PF02361">
    <property type="entry name" value="CbiQ"/>
    <property type="match status" value="1"/>
</dbReference>
<dbReference type="PANTHER" id="PTHR34857:SF2">
    <property type="entry name" value="SLL0384 PROTEIN"/>
    <property type="match status" value="1"/>
</dbReference>
<keyword evidence="3 6" id="KW-0812">Transmembrane</keyword>
<dbReference type="KEGG" id="dat:HRM2_47260"/>
<dbReference type="CDD" id="cd16914">
    <property type="entry name" value="EcfT"/>
    <property type="match status" value="1"/>
</dbReference>
<dbReference type="OrthoDB" id="5431428at2"/>
<evidence type="ECO:0000256" key="1">
    <source>
        <dbReference type="ARBA" id="ARBA00004141"/>
    </source>
</evidence>
<proteinExistence type="predicted"/>
<organism evidence="7 8">
    <name type="scientific">Desulforapulum autotrophicum (strain ATCC 43914 / DSM 3382 / VKM B-1955 / HRM2)</name>
    <name type="common">Desulfobacterium autotrophicum</name>
    <dbReference type="NCBI Taxonomy" id="177437"/>
    <lineage>
        <taxon>Bacteria</taxon>
        <taxon>Pseudomonadati</taxon>
        <taxon>Thermodesulfobacteriota</taxon>
        <taxon>Desulfobacteria</taxon>
        <taxon>Desulfobacterales</taxon>
        <taxon>Desulfobacteraceae</taxon>
        <taxon>Desulforapulum</taxon>
    </lineage>
</organism>
<evidence type="ECO:0000256" key="3">
    <source>
        <dbReference type="ARBA" id="ARBA00022692"/>
    </source>
</evidence>
<dbReference type="EMBL" id="CP001087">
    <property type="protein sequence ID" value="ACN17775.1"/>
    <property type="molecule type" value="Genomic_DNA"/>
</dbReference>
<accession>C0QHB6</accession>
<dbReference type="InterPro" id="IPR003339">
    <property type="entry name" value="ABC/ECF_trnsptr_transmembrane"/>
</dbReference>
<dbReference type="InterPro" id="IPR051611">
    <property type="entry name" value="ECF_transporter_component"/>
</dbReference>
<evidence type="ECO:0000313" key="7">
    <source>
        <dbReference type="EMBL" id="ACN17775.1"/>
    </source>
</evidence>
<name>C0QHB6_DESAH</name>
<dbReference type="RefSeq" id="WP_015906485.1">
    <property type="nucleotide sequence ID" value="NC_012108.1"/>
</dbReference>
<dbReference type="STRING" id="177437.HRM2_47260"/>
<feature type="transmembrane region" description="Helical" evidence="6">
    <location>
        <begin position="35"/>
        <end position="58"/>
    </location>
</feature>
<evidence type="ECO:0000256" key="2">
    <source>
        <dbReference type="ARBA" id="ARBA00022475"/>
    </source>
</evidence>
<dbReference type="Proteomes" id="UP000000442">
    <property type="component" value="Chromosome"/>
</dbReference>
<dbReference type="PANTHER" id="PTHR34857">
    <property type="entry name" value="SLL0384 PROTEIN"/>
    <property type="match status" value="1"/>
</dbReference>
<gene>
    <name evidence="7" type="primary">cbiQ3</name>
    <name evidence="7" type="ordered locus">HRM2_47260</name>
</gene>
<evidence type="ECO:0000256" key="5">
    <source>
        <dbReference type="ARBA" id="ARBA00023136"/>
    </source>
</evidence>
<protein>
    <submittedName>
        <fullName evidence="7">CbiQ3</fullName>
    </submittedName>
</protein>
<reference evidence="7 8" key="1">
    <citation type="journal article" date="2009" name="Environ. Microbiol.">
        <title>Genome sequence of Desulfobacterium autotrophicum HRM2, a marine sulfate reducer oxidizing organic carbon completely to carbon dioxide.</title>
        <authorList>
            <person name="Strittmatter A.W."/>
            <person name="Liesegang H."/>
            <person name="Rabus R."/>
            <person name="Decker I."/>
            <person name="Amann J."/>
            <person name="Andres S."/>
            <person name="Henne A."/>
            <person name="Fricke W.F."/>
            <person name="Martinez-Arias R."/>
            <person name="Bartels D."/>
            <person name="Goesmann A."/>
            <person name="Krause L."/>
            <person name="Puehler A."/>
            <person name="Klenk H.P."/>
            <person name="Richter M."/>
            <person name="Schuler M."/>
            <person name="Gloeckner F.O."/>
            <person name="Meyerdierks A."/>
            <person name="Gottschalk G."/>
            <person name="Amann R."/>
        </authorList>
    </citation>
    <scope>NUCLEOTIDE SEQUENCE [LARGE SCALE GENOMIC DNA]</scope>
    <source>
        <strain evidence="8">ATCC 43914 / DSM 3382 / HRM2</strain>
    </source>
</reference>
<keyword evidence="2" id="KW-1003">Cell membrane</keyword>
<feature type="transmembrane region" description="Helical" evidence="6">
    <location>
        <begin position="243"/>
        <end position="260"/>
    </location>
</feature>
<dbReference type="HOGENOM" id="CLU_056469_2_3_7"/>
<comment type="subcellular location">
    <subcellularLocation>
        <location evidence="1">Membrane</location>
        <topology evidence="1">Multi-pass membrane protein</topology>
    </subcellularLocation>
</comment>
<keyword evidence="5 6" id="KW-0472">Membrane</keyword>
<keyword evidence="8" id="KW-1185">Reference proteome</keyword>
<evidence type="ECO:0000313" key="8">
    <source>
        <dbReference type="Proteomes" id="UP000000442"/>
    </source>
</evidence>
<evidence type="ECO:0000256" key="6">
    <source>
        <dbReference type="SAM" id="Phobius"/>
    </source>
</evidence>
<feature type="transmembrane region" description="Helical" evidence="6">
    <location>
        <begin position="70"/>
        <end position="90"/>
    </location>
</feature>
<keyword evidence="4 6" id="KW-1133">Transmembrane helix</keyword>